<name>A0A0V0TWX2_9BILA</name>
<feature type="region of interest" description="Disordered" evidence="1">
    <location>
        <begin position="282"/>
        <end position="301"/>
    </location>
</feature>
<dbReference type="InterPro" id="IPR000340">
    <property type="entry name" value="Dual-sp_phosphatase_cat-dom"/>
</dbReference>
<dbReference type="Gene3D" id="3.90.190.10">
    <property type="entry name" value="Protein tyrosine phosphatase superfamily"/>
    <property type="match status" value="1"/>
</dbReference>
<dbReference type="InterPro" id="IPR029021">
    <property type="entry name" value="Prot-tyrosine_phosphatase-like"/>
</dbReference>
<dbReference type="PROSITE" id="PS00383">
    <property type="entry name" value="TYR_PHOSPHATASE_1"/>
    <property type="match status" value="1"/>
</dbReference>
<dbReference type="Pfam" id="PF00782">
    <property type="entry name" value="DSPc"/>
    <property type="match status" value="1"/>
</dbReference>
<keyword evidence="4" id="KW-1185">Reference proteome</keyword>
<dbReference type="GO" id="GO:0004651">
    <property type="term" value="F:polynucleotide 5'-phosphatase activity"/>
    <property type="evidence" value="ECO:0007669"/>
    <property type="project" value="TreeGrafter"/>
</dbReference>
<organism evidence="3 4">
    <name type="scientific">Trichinella murrelli</name>
    <dbReference type="NCBI Taxonomy" id="144512"/>
    <lineage>
        <taxon>Eukaryota</taxon>
        <taxon>Metazoa</taxon>
        <taxon>Ecdysozoa</taxon>
        <taxon>Nematoda</taxon>
        <taxon>Enoplea</taxon>
        <taxon>Dorylaimia</taxon>
        <taxon>Trichinellida</taxon>
        <taxon>Trichinellidae</taxon>
        <taxon>Trichinella</taxon>
    </lineage>
</organism>
<evidence type="ECO:0000259" key="2">
    <source>
        <dbReference type="PROSITE" id="PS50056"/>
    </source>
</evidence>
<dbReference type="PANTHER" id="PTHR10367:SF9">
    <property type="entry name" value="DUAL-SPECIFICITY PHOSPHATASE 11 (RNA_RNP COMPLEX 1-INTERACTING)"/>
    <property type="match status" value="1"/>
</dbReference>
<gene>
    <name evidence="3" type="primary">DUSP11</name>
    <name evidence="3" type="ORF">T05_5330</name>
</gene>
<dbReference type="OrthoDB" id="428974at2759"/>
<feature type="region of interest" description="Disordered" evidence="1">
    <location>
        <begin position="413"/>
        <end position="470"/>
    </location>
</feature>
<dbReference type="InterPro" id="IPR016130">
    <property type="entry name" value="Tyr_Pase_AS"/>
</dbReference>
<evidence type="ECO:0000313" key="4">
    <source>
        <dbReference type="Proteomes" id="UP000055048"/>
    </source>
</evidence>
<comment type="caution">
    <text evidence="3">The sequence shown here is derived from an EMBL/GenBank/DDBJ whole genome shotgun (WGS) entry which is preliminary data.</text>
</comment>
<feature type="compositionally biased region" description="Basic residues" evidence="1">
    <location>
        <begin position="438"/>
        <end position="450"/>
    </location>
</feature>
<feature type="domain" description="Tyrosine specific protein phosphatases" evidence="2">
    <location>
        <begin position="154"/>
        <end position="224"/>
    </location>
</feature>
<evidence type="ECO:0000313" key="3">
    <source>
        <dbReference type="EMBL" id="KRX42915.1"/>
    </source>
</evidence>
<feature type="compositionally biased region" description="Low complexity" evidence="1">
    <location>
        <begin position="417"/>
        <end position="435"/>
    </location>
</feature>
<dbReference type="AlphaFoldDB" id="A0A0V0TWX2"/>
<sequence length="470" mass="52954">MSTNHVCSAIFTIFNCFIQFCRLVLFIKYQIKIYFVFVEHTKVTLTMVRKRCNSVPKRWLEYSAHGGRIPDTPFFPTKVPLRECINRKIAKEYRFSPSNLLFNVTQLGYTVGMVIDLTNSNRFYDPTLSFTWSGIRHVKLYTAGGRLPDENLLKYFYAAVDYFREIYYDRPDMVICVHCSNGVERTGYFMCRYLIDRMAWANRNAIDIFGQHRGHCIQSQLYLDALLNHSPPPTHSWNLPSSTRRGPNSREKALIAKTDSFQYIPCSYISDVDLKKKHFTDGRSDAKDEASSSSVAFDNSNSNWQQPYPMMDYWSFDRQATLLIDDSVPEKPSPACSSSTTVAKNSTVPPGRLSERTKISSNPLITSTTAGSSVIIKQATGGAPTTRSAALDPIPAATVKLNKPTKPSVVSFQKRPTVNTCPPVTTTTEENAAEPPSKRKLVSFQLKKRQAPSSISDQVKEAFSTAESSP</sequence>
<dbReference type="SUPFAM" id="SSF52799">
    <property type="entry name" value="(Phosphotyrosine protein) phosphatases II"/>
    <property type="match status" value="1"/>
</dbReference>
<protein>
    <submittedName>
        <fullName evidence="3">RNA/RNP complex-1-interacting phosphatase</fullName>
    </submittedName>
</protein>
<evidence type="ECO:0000256" key="1">
    <source>
        <dbReference type="SAM" id="MobiDB-lite"/>
    </source>
</evidence>
<feature type="compositionally biased region" description="Low complexity" evidence="1">
    <location>
        <begin position="291"/>
        <end position="301"/>
    </location>
</feature>
<dbReference type="InterPro" id="IPR000387">
    <property type="entry name" value="Tyr_Pase_dom"/>
</dbReference>
<dbReference type="PANTHER" id="PTHR10367">
    <property type="entry name" value="MRNA-CAPPING ENZYME"/>
    <property type="match status" value="1"/>
</dbReference>
<dbReference type="InterPro" id="IPR051029">
    <property type="entry name" value="mRNA_Capping_Enz/RNA_Phosphat"/>
</dbReference>
<reference evidence="3 4" key="1">
    <citation type="submission" date="2015-01" db="EMBL/GenBank/DDBJ databases">
        <title>Evolution of Trichinella species and genotypes.</title>
        <authorList>
            <person name="Korhonen P.K."/>
            <person name="Edoardo P."/>
            <person name="Giuseppe L.R."/>
            <person name="Gasser R.B."/>
        </authorList>
    </citation>
    <scope>NUCLEOTIDE SEQUENCE [LARGE SCALE GENOMIC DNA]</scope>
    <source>
        <strain evidence="3">ISS417</strain>
    </source>
</reference>
<proteinExistence type="predicted"/>
<feature type="compositionally biased region" description="Polar residues" evidence="1">
    <location>
        <begin position="335"/>
        <end position="348"/>
    </location>
</feature>
<accession>A0A0V0TWX2</accession>
<feature type="region of interest" description="Disordered" evidence="1">
    <location>
        <begin position="327"/>
        <end position="356"/>
    </location>
</feature>
<dbReference type="Proteomes" id="UP000055048">
    <property type="component" value="Unassembled WGS sequence"/>
</dbReference>
<dbReference type="EMBL" id="JYDJ01000131">
    <property type="protein sequence ID" value="KRX42915.1"/>
    <property type="molecule type" value="Genomic_DNA"/>
</dbReference>
<dbReference type="PROSITE" id="PS50056">
    <property type="entry name" value="TYR_PHOSPHATASE_2"/>
    <property type="match status" value="1"/>
</dbReference>
<dbReference type="STRING" id="144512.A0A0V0TWX2"/>